<dbReference type="OrthoDB" id="9921063at2"/>
<sequence>MITKKMVIEFHKQRLESTAKIIETLRELKKTNLTTHLIDCEIEMQEGERDFTIETLSFLQQEDNEDNVIVLGEKKGNEVRFRIKECDPLNVLDRVKKKVNVLDHRSPSN</sequence>
<dbReference type="EMBL" id="LJOD01000015">
    <property type="protein sequence ID" value="KPE49758.1"/>
    <property type="molecule type" value="Genomic_DNA"/>
</dbReference>
<accession>A0A0N0ZTN5</accession>
<gene>
    <name evidence="1" type="ORF">AOB46_18715</name>
</gene>
<name>A0A0N0ZTN5_CHRID</name>
<reference evidence="2" key="2">
    <citation type="submission" date="2015-09" db="EMBL/GenBank/DDBJ databases">
        <title>Draft genome sequence of a multidrug-resistant Chryseobacterium indologenes isolate from Malaysia.</title>
        <authorList>
            <person name="Yu C.Y."/>
            <person name="Ang G.Y."/>
            <person name="Chan K.-G."/>
        </authorList>
    </citation>
    <scope>NUCLEOTIDE SEQUENCE [LARGE SCALE GENOMIC DNA]</scope>
    <source>
        <strain evidence="2">CI_885</strain>
    </source>
</reference>
<dbReference type="PATRIC" id="fig|253.9.peg.1699"/>
<dbReference type="RefSeq" id="WP_062702208.1">
    <property type="nucleotide sequence ID" value="NZ_LJOD01000015.1"/>
</dbReference>
<dbReference type="Proteomes" id="UP000037953">
    <property type="component" value="Unassembled WGS sequence"/>
</dbReference>
<comment type="caution">
    <text evidence="1">The sequence shown here is derived from an EMBL/GenBank/DDBJ whole genome shotgun (WGS) entry which is preliminary data.</text>
</comment>
<proteinExistence type="predicted"/>
<evidence type="ECO:0000313" key="1">
    <source>
        <dbReference type="EMBL" id="KPE49758.1"/>
    </source>
</evidence>
<evidence type="ECO:0000313" key="2">
    <source>
        <dbReference type="Proteomes" id="UP000037953"/>
    </source>
</evidence>
<organism evidence="1 2">
    <name type="scientific">Chryseobacterium indologenes</name>
    <name type="common">Flavobacterium indologenes</name>
    <dbReference type="NCBI Taxonomy" id="253"/>
    <lineage>
        <taxon>Bacteria</taxon>
        <taxon>Pseudomonadati</taxon>
        <taxon>Bacteroidota</taxon>
        <taxon>Flavobacteriia</taxon>
        <taxon>Flavobacteriales</taxon>
        <taxon>Weeksellaceae</taxon>
        <taxon>Chryseobacterium group</taxon>
        <taxon>Chryseobacterium</taxon>
    </lineage>
</organism>
<reference evidence="1 2" key="1">
    <citation type="journal article" date="2015" name="Genom Data">
        <title>Draft genome sequence of a multidrug-resistant Chryseobacterium indologenes isolate from Malaysia.</title>
        <authorList>
            <person name="Yu C.Y."/>
            <person name="Ang G.Y."/>
            <person name="Cheng H.J."/>
            <person name="Cheong Y.M."/>
            <person name="Yin W.F."/>
            <person name="Chan K.G."/>
        </authorList>
    </citation>
    <scope>NUCLEOTIDE SEQUENCE [LARGE SCALE GENOMIC DNA]</scope>
    <source>
        <strain evidence="1 2">CI_885</strain>
    </source>
</reference>
<dbReference type="AlphaFoldDB" id="A0A0N0ZTN5"/>
<protein>
    <submittedName>
        <fullName evidence="1">Uncharacterized protein</fullName>
    </submittedName>
</protein>